<evidence type="ECO:0000259" key="5">
    <source>
        <dbReference type="PROSITE" id="PS50865"/>
    </source>
</evidence>
<dbReference type="InterPro" id="IPR002893">
    <property type="entry name" value="Znf_MYND"/>
</dbReference>
<dbReference type="Pfam" id="PF01753">
    <property type="entry name" value="zf-MYND"/>
    <property type="match status" value="1"/>
</dbReference>
<keyword evidence="2 4" id="KW-0863">Zinc-finger</keyword>
<organism evidence="6 7">
    <name type="scientific">Lentinus brumalis</name>
    <dbReference type="NCBI Taxonomy" id="2498619"/>
    <lineage>
        <taxon>Eukaryota</taxon>
        <taxon>Fungi</taxon>
        <taxon>Dikarya</taxon>
        <taxon>Basidiomycota</taxon>
        <taxon>Agaricomycotina</taxon>
        <taxon>Agaricomycetes</taxon>
        <taxon>Polyporales</taxon>
        <taxon>Polyporaceae</taxon>
        <taxon>Lentinus</taxon>
    </lineage>
</organism>
<dbReference type="Gene3D" id="6.10.140.2220">
    <property type="match status" value="1"/>
</dbReference>
<dbReference type="GO" id="GO:0008270">
    <property type="term" value="F:zinc ion binding"/>
    <property type="evidence" value="ECO:0007669"/>
    <property type="project" value="UniProtKB-KW"/>
</dbReference>
<evidence type="ECO:0000256" key="2">
    <source>
        <dbReference type="ARBA" id="ARBA00022771"/>
    </source>
</evidence>
<gene>
    <name evidence="6" type="ORF">OH76DRAFT_713721</name>
</gene>
<feature type="domain" description="MYND-type" evidence="5">
    <location>
        <begin position="138"/>
        <end position="183"/>
    </location>
</feature>
<dbReference type="OrthoDB" id="2756551at2759"/>
<keyword evidence="7" id="KW-1185">Reference proteome</keyword>
<evidence type="ECO:0000313" key="6">
    <source>
        <dbReference type="EMBL" id="RDX47769.1"/>
    </source>
</evidence>
<evidence type="ECO:0000256" key="4">
    <source>
        <dbReference type="PROSITE-ProRule" id="PRU00134"/>
    </source>
</evidence>
<evidence type="ECO:0000256" key="3">
    <source>
        <dbReference type="ARBA" id="ARBA00022833"/>
    </source>
</evidence>
<evidence type="ECO:0000313" key="7">
    <source>
        <dbReference type="Proteomes" id="UP000256964"/>
    </source>
</evidence>
<dbReference type="EMBL" id="KZ857416">
    <property type="protein sequence ID" value="RDX47769.1"/>
    <property type="molecule type" value="Genomic_DNA"/>
</dbReference>
<dbReference type="STRING" id="139420.A0A371D5I1"/>
<dbReference type="Proteomes" id="UP000256964">
    <property type="component" value="Unassembled WGS sequence"/>
</dbReference>
<dbReference type="PROSITE" id="PS01360">
    <property type="entry name" value="ZF_MYND_1"/>
    <property type="match status" value="1"/>
</dbReference>
<accession>A0A371D5I1</accession>
<keyword evidence="1" id="KW-0479">Metal-binding</keyword>
<name>A0A371D5I1_9APHY</name>
<dbReference type="AlphaFoldDB" id="A0A371D5I1"/>
<keyword evidence="3" id="KW-0862">Zinc</keyword>
<evidence type="ECO:0000256" key="1">
    <source>
        <dbReference type="ARBA" id="ARBA00022723"/>
    </source>
</evidence>
<proteinExistence type="predicted"/>
<protein>
    <recommendedName>
        <fullName evidence="5">MYND-type domain-containing protein</fullName>
    </recommendedName>
</protein>
<dbReference type="PROSITE" id="PS50865">
    <property type="entry name" value="ZF_MYND_2"/>
    <property type="match status" value="1"/>
</dbReference>
<dbReference type="SUPFAM" id="SSF144232">
    <property type="entry name" value="HIT/MYND zinc finger-like"/>
    <property type="match status" value="1"/>
</dbReference>
<reference evidence="6 7" key="1">
    <citation type="journal article" date="2018" name="Biotechnol. Biofuels">
        <title>Integrative visual omics of the white-rot fungus Polyporus brumalis exposes the biotechnological potential of its oxidative enzymes for delignifying raw plant biomass.</title>
        <authorList>
            <person name="Miyauchi S."/>
            <person name="Rancon A."/>
            <person name="Drula E."/>
            <person name="Hage H."/>
            <person name="Chaduli D."/>
            <person name="Favel A."/>
            <person name="Grisel S."/>
            <person name="Henrissat B."/>
            <person name="Herpoel-Gimbert I."/>
            <person name="Ruiz-Duenas F.J."/>
            <person name="Chevret D."/>
            <person name="Hainaut M."/>
            <person name="Lin J."/>
            <person name="Wang M."/>
            <person name="Pangilinan J."/>
            <person name="Lipzen A."/>
            <person name="Lesage-Meessen L."/>
            <person name="Navarro D."/>
            <person name="Riley R."/>
            <person name="Grigoriev I.V."/>
            <person name="Zhou S."/>
            <person name="Raouche S."/>
            <person name="Rosso M.N."/>
        </authorList>
    </citation>
    <scope>NUCLEOTIDE SEQUENCE [LARGE SCALE GENOMIC DNA]</scope>
    <source>
        <strain evidence="6 7">BRFM 1820</strain>
    </source>
</reference>
<sequence length="305" mass="35232">MNSFEGLKRLPEPTMRAFRASQHYDQLATFAIGRNHASWFLIHSKAYGMSLKRAELCLNYITSDPSTVGAVCPETGRPMFTVGGTMGEEVLETLLDLRDDKEKKAPITVVKRYEKGRKDGKLAEVRVEVPDSEIAYACARCGRWENEHQGVKFQRCSACKSRYYCIPLCQKEDWTVQYHKSDCALLRQGKAHEVEMRRKLHDNDWFHRSPLARDNKYLNPGQQNFFDKAMAREDWDLIGHGVYAPPRDVPDSAMKKFQFDQAPLGYDEVVQMKMLQGFAEREEVLAHKELTRRLRKYPVPRPPVS</sequence>